<dbReference type="GO" id="GO:0005829">
    <property type="term" value="C:cytosol"/>
    <property type="evidence" value="ECO:0007669"/>
    <property type="project" value="TreeGrafter"/>
</dbReference>
<gene>
    <name evidence="4" type="primary">SIT4</name>
    <name evidence="4" type="ORF">IWQ62_002373</name>
</gene>
<feature type="compositionally biased region" description="Basic and acidic residues" evidence="3">
    <location>
        <begin position="935"/>
        <end position="957"/>
    </location>
</feature>
<feature type="compositionally biased region" description="Polar residues" evidence="3">
    <location>
        <begin position="280"/>
        <end position="299"/>
    </location>
</feature>
<dbReference type="GO" id="GO:0019903">
    <property type="term" value="F:protein phosphatase binding"/>
    <property type="evidence" value="ECO:0007669"/>
    <property type="project" value="InterPro"/>
</dbReference>
<dbReference type="PANTHER" id="PTHR12634">
    <property type="entry name" value="SIT4 YEAST -ASSOCIATING PROTEIN-RELATED"/>
    <property type="match status" value="1"/>
</dbReference>
<feature type="compositionally biased region" description="Acidic residues" evidence="3">
    <location>
        <begin position="758"/>
        <end position="770"/>
    </location>
</feature>
<dbReference type="GO" id="GO:0005634">
    <property type="term" value="C:nucleus"/>
    <property type="evidence" value="ECO:0007669"/>
    <property type="project" value="TreeGrafter"/>
</dbReference>
<feature type="compositionally biased region" description="Acidic residues" evidence="3">
    <location>
        <begin position="653"/>
        <end position="671"/>
    </location>
</feature>
<feature type="region of interest" description="Disordered" evidence="3">
    <location>
        <begin position="919"/>
        <end position="1004"/>
    </location>
</feature>
<dbReference type="Proteomes" id="UP001150925">
    <property type="component" value="Unassembled WGS sequence"/>
</dbReference>
<organism evidence="4 5">
    <name type="scientific">Dispira parvispora</name>
    <dbReference type="NCBI Taxonomy" id="1520584"/>
    <lineage>
        <taxon>Eukaryota</taxon>
        <taxon>Fungi</taxon>
        <taxon>Fungi incertae sedis</taxon>
        <taxon>Zoopagomycota</taxon>
        <taxon>Kickxellomycotina</taxon>
        <taxon>Dimargaritomycetes</taxon>
        <taxon>Dimargaritales</taxon>
        <taxon>Dimargaritaceae</taxon>
        <taxon>Dispira</taxon>
    </lineage>
</organism>
<proteinExistence type="inferred from homology"/>
<feature type="region of interest" description="Disordered" evidence="3">
    <location>
        <begin position="719"/>
        <end position="741"/>
    </location>
</feature>
<comment type="caution">
    <text evidence="4">The sequence shown here is derived from an EMBL/GenBank/DDBJ whole genome shotgun (WGS) entry which is preliminary data.</text>
</comment>
<feature type="region of interest" description="Disordered" evidence="3">
    <location>
        <begin position="751"/>
        <end position="770"/>
    </location>
</feature>
<dbReference type="Pfam" id="PF04499">
    <property type="entry name" value="SAPS"/>
    <property type="match status" value="1"/>
</dbReference>
<keyword evidence="5" id="KW-1185">Reference proteome</keyword>
<evidence type="ECO:0000256" key="2">
    <source>
        <dbReference type="ARBA" id="ARBA00023306"/>
    </source>
</evidence>
<feature type="region of interest" description="Disordered" evidence="3">
    <location>
        <begin position="646"/>
        <end position="672"/>
    </location>
</feature>
<dbReference type="PANTHER" id="PTHR12634:SF8">
    <property type="entry name" value="FIERY MOUNTAIN, ISOFORM D"/>
    <property type="match status" value="1"/>
</dbReference>
<evidence type="ECO:0000256" key="3">
    <source>
        <dbReference type="SAM" id="MobiDB-lite"/>
    </source>
</evidence>
<feature type="compositionally biased region" description="Polar residues" evidence="3">
    <location>
        <begin position="872"/>
        <end position="882"/>
    </location>
</feature>
<comment type="similarity">
    <text evidence="1">Belongs to the SAPS family.</text>
</comment>
<feature type="region of interest" description="Disordered" evidence="3">
    <location>
        <begin position="379"/>
        <end position="476"/>
    </location>
</feature>
<feature type="region of interest" description="Disordered" evidence="3">
    <location>
        <begin position="280"/>
        <end position="303"/>
    </location>
</feature>
<feature type="compositionally biased region" description="Polar residues" evidence="3">
    <location>
        <begin position="978"/>
        <end position="992"/>
    </location>
</feature>
<sequence length="1004" mass="110925">MFWRFGYHPQSNIQQLLDRPNVTLEELFAEEDLLQEVKGQSARLLDHLSEPGVLSRLLDYIVAEDFEQLQSRYTYLACEILSTEKAPFATVVVNHPDLLEHLWGYLARPGPLHFLQASYFSRVMCTFLQKEPERILTFIKAQNNVVPQFLQHIESSAITDLLLKLLSFEDYPEGTGIAEWLSSEELIPRLVDLLEPHLDVDTHSMAGQVLMDIIVISQCNNPEQPSIGTNCLVGELKSEPIVSRIMGYMLDSDAPLASSSLVNGVFIFVELVRRNYSDANVTDTNLGPSTSPESPNGGANQHGYGKLMVPVDLSDLIRVISDRLGNLCYLLTHPRNLAAAQPSTVGTRQPLGFERLRICELFAELLHCSNMYKLNVASPSPTAPTPHPMSVSPSQTLPAGSESISEPKAASLDTVENPSADSAKEVATDVGSPHRSTDPVPMSSDPAEPAPVSPMSTSESPAQKGAEPCPFTEPPSDLTGIPVGQLLKWKIIEHRFMLTCLDLFFQFPWNNFLHTVVYDLVHQILNLPLNFTCNQALVYSLFKDAGLTRRITTAYRLNQAECEKPKGVRFGYMGHLTGISEEVVRLFERCTSPLLDQLQEFIDDEEWQEYVVALREVKERDHCPLGGERPLPTDNMLAGLQDTSFLEPHSNDMEEDTREDDVDDDDDDDEYGMGMGGIRSSNLGMGSLGGLGLLGGVGAGVEGDQFVRYLSHQITSELPEHLAGGSSDEDEEPSLIHERYDSGGVPRFVNRLRHDQRDEEDEDEEDDEDAGIGWINGYRKELVFDRTTILPNSVGHSVQMAEPLVVQSSSATHINDLADDSVFENRRSSLGALDGSDDNSEDDDVDHVSPNHLHPPSSLTPAKDGEPEVSITPISPNPQATKQDLPIVTDWSADFQQAFDLPTEERASPFTETITEAFDFHTEAEEADAIPLTDDTVKSDVQSEHSDSHGDNNRKNEEDDEEFTDFQQADSGKELPTSGETTSSLTPITPTATLKDPATATSQS</sequence>
<feature type="compositionally biased region" description="Acidic residues" evidence="3">
    <location>
        <begin position="835"/>
        <end position="845"/>
    </location>
</feature>
<dbReference type="OrthoDB" id="295029at2759"/>
<name>A0A9W8AW70_9FUNG</name>
<dbReference type="InterPro" id="IPR007587">
    <property type="entry name" value="SAPS"/>
</dbReference>
<evidence type="ECO:0000256" key="1">
    <source>
        <dbReference type="ARBA" id="ARBA00006180"/>
    </source>
</evidence>
<reference evidence="4" key="1">
    <citation type="submission" date="2022-07" db="EMBL/GenBank/DDBJ databases">
        <title>Phylogenomic reconstructions and comparative analyses of Kickxellomycotina fungi.</title>
        <authorList>
            <person name="Reynolds N.K."/>
            <person name="Stajich J.E."/>
            <person name="Barry K."/>
            <person name="Grigoriev I.V."/>
            <person name="Crous P."/>
            <person name="Smith M.E."/>
        </authorList>
    </citation>
    <scope>NUCLEOTIDE SEQUENCE</scope>
    <source>
        <strain evidence="4">RSA 1196</strain>
    </source>
</reference>
<protein>
    <submittedName>
        <fullName evidence="4">Sporulation-induced protein</fullName>
    </submittedName>
</protein>
<dbReference type="GO" id="GO:0019888">
    <property type="term" value="F:protein phosphatase regulator activity"/>
    <property type="evidence" value="ECO:0007669"/>
    <property type="project" value="TreeGrafter"/>
</dbReference>
<evidence type="ECO:0000313" key="5">
    <source>
        <dbReference type="Proteomes" id="UP001150925"/>
    </source>
</evidence>
<evidence type="ECO:0000313" key="4">
    <source>
        <dbReference type="EMBL" id="KAJ1966589.1"/>
    </source>
</evidence>
<dbReference type="EMBL" id="JANBPY010000494">
    <property type="protein sequence ID" value="KAJ1966589.1"/>
    <property type="molecule type" value="Genomic_DNA"/>
</dbReference>
<dbReference type="AlphaFoldDB" id="A0A9W8AW70"/>
<feature type="region of interest" description="Disordered" evidence="3">
    <location>
        <begin position="829"/>
        <end position="882"/>
    </location>
</feature>
<feature type="compositionally biased region" description="Polar residues" evidence="3">
    <location>
        <begin position="391"/>
        <end position="404"/>
    </location>
</feature>
<accession>A0A9W8AW70</accession>
<keyword evidence="2" id="KW-0131">Cell cycle</keyword>